<dbReference type="OrthoDB" id="275011at2759"/>
<evidence type="ECO:0000256" key="2">
    <source>
        <dbReference type="ARBA" id="ARBA00010627"/>
    </source>
</evidence>
<dbReference type="GO" id="GO:0005764">
    <property type="term" value="C:lysosome"/>
    <property type="evidence" value="ECO:0007669"/>
    <property type="project" value="UniProtKB-SubCell"/>
</dbReference>
<proteinExistence type="inferred from homology"/>
<dbReference type="OMA" id="MEMVRTA"/>
<dbReference type="GO" id="GO:0071230">
    <property type="term" value="P:cellular response to amino acid stimulus"/>
    <property type="evidence" value="ECO:0007669"/>
    <property type="project" value="InterPro"/>
</dbReference>
<dbReference type="PANTHER" id="PTHR33967">
    <property type="entry name" value="RAGULATOR COMPLEX PROTEIN LAMTOR4"/>
    <property type="match status" value="1"/>
</dbReference>
<name>A0A913XFE2_EXADI</name>
<evidence type="ECO:0000313" key="6">
    <source>
        <dbReference type="Proteomes" id="UP000887567"/>
    </source>
</evidence>
<dbReference type="PANTHER" id="PTHR33967:SF1">
    <property type="entry name" value="RAGULATOR COMPLEX PROTEIN LAMTOR4"/>
    <property type="match status" value="1"/>
</dbReference>
<evidence type="ECO:0000256" key="1">
    <source>
        <dbReference type="ARBA" id="ARBA00004371"/>
    </source>
</evidence>
<accession>A0A913XFE2</accession>
<dbReference type="EnsemblMetazoa" id="XM_021047940.2">
    <property type="protein sequence ID" value="XP_020903599.1"/>
    <property type="gene ID" value="LOC110242013"/>
</dbReference>
<sequence>MATAINHGLDKIPDAQGYLVINQEGAVLASAGDLENDEKLAGVFVDMLHTAAMIPISGDRTQKFKRMSVHFGDFILMATVSHQRIFVVKRPAPQENS</sequence>
<comment type="subcellular location">
    <subcellularLocation>
        <location evidence="1">Lysosome</location>
    </subcellularLocation>
</comment>
<dbReference type="InterPro" id="IPR034601">
    <property type="entry name" value="LAMTOR4"/>
</dbReference>
<organism evidence="5 6">
    <name type="scientific">Exaiptasia diaphana</name>
    <name type="common">Tropical sea anemone</name>
    <name type="synonym">Aiptasia pulchella</name>
    <dbReference type="NCBI Taxonomy" id="2652724"/>
    <lineage>
        <taxon>Eukaryota</taxon>
        <taxon>Metazoa</taxon>
        <taxon>Cnidaria</taxon>
        <taxon>Anthozoa</taxon>
        <taxon>Hexacorallia</taxon>
        <taxon>Actiniaria</taxon>
        <taxon>Aiptasiidae</taxon>
        <taxon>Exaiptasia</taxon>
    </lineage>
</organism>
<dbReference type="AlphaFoldDB" id="A0A913XFE2"/>
<evidence type="ECO:0000313" key="5">
    <source>
        <dbReference type="EnsemblMetazoa" id="XP_020903599.1"/>
    </source>
</evidence>
<dbReference type="SUPFAM" id="SSF103196">
    <property type="entry name" value="Roadblock/LC7 domain"/>
    <property type="match status" value="1"/>
</dbReference>
<dbReference type="KEGG" id="epa:110242013"/>
<dbReference type="RefSeq" id="XP_020903599.1">
    <property type="nucleotide sequence ID" value="XM_021047940.2"/>
</dbReference>
<reference evidence="5" key="1">
    <citation type="submission" date="2022-11" db="UniProtKB">
        <authorList>
            <consortium name="EnsemblMetazoa"/>
        </authorList>
    </citation>
    <scope>IDENTIFICATION</scope>
</reference>
<keyword evidence="6" id="KW-1185">Reference proteome</keyword>
<evidence type="ECO:0000256" key="3">
    <source>
        <dbReference type="ARBA" id="ARBA00023228"/>
    </source>
</evidence>
<dbReference type="GO" id="GO:0032008">
    <property type="term" value="P:positive regulation of TOR signaling"/>
    <property type="evidence" value="ECO:0007669"/>
    <property type="project" value="InterPro"/>
</dbReference>
<dbReference type="GO" id="GO:0005085">
    <property type="term" value="F:guanyl-nucleotide exchange factor activity"/>
    <property type="evidence" value="ECO:0007669"/>
    <property type="project" value="TreeGrafter"/>
</dbReference>
<dbReference type="GO" id="GO:0071986">
    <property type="term" value="C:Ragulator complex"/>
    <property type="evidence" value="ECO:0007669"/>
    <property type="project" value="InterPro"/>
</dbReference>
<protein>
    <recommendedName>
        <fullName evidence="4">Late endosomal/lysosomal adaptor and MAPK and MTOR activator 4</fullName>
    </recommendedName>
</protein>
<keyword evidence="3" id="KW-0458">Lysosome</keyword>
<comment type="similarity">
    <text evidence="2">Belongs to the LAMTOR4 family.</text>
</comment>
<dbReference type="GeneID" id="110242013"/>
<dbReference type="Proteomes" id="UP000887567">
    <property type="component" value="Unplaced"/>
</dbReference>
<evidence type="ECO:0000256" key="4">
    <source>
        <dbReference type="ARBA" id="ARBA00032690"/>
    </source>
</evidence>